<keyword evidence="1" id="KW-0175">Coiled coil</keyword>
<feature type="coiled-coil region" evidence="1">
    <location>
        <begin position="263"/>
        <end position="318"/>
    </location>
</feature>
<evidence type="ECO:0000313" key="3">
    <source>
        <dbReference type="Proteomes" id="UP000244519"/>
    </source>
</evidence>
<feature type="coiled-coil region" evidence="1">
    <location>
        <begin position="46"/>
        <end position="80"/>
    </location>
</feature>
<accession>A0A2U8BSX1</accession>
<dbReference type="Proteomes" id="UP000244519">
    <property type="component" value="Chromosome"/>
</dbReference>
<evidence type="ECO:0000256" key="1">
    <source>
        <dbReference type="SAM" id="Coils"/>
    </source>
</evidence>
<keyword evidence="3" id="KW-1185">Reference proteome</keyword>
<protein>
    <submittedName>
        <fullName evidence="2">Uncharacterized protein</fullName>
    </submittedName>
</protein>
<dbReference type="EMBL" id="CP025989">
    <property type="protein sequence ID" value="AWD33370.1"/>
    <property type="molecule type" value="Genomic_DNA"/>
</dbReference>
<proteinExistence type="predicted"/>
<dbReference type="RefSeq" id="WP_145958127.1">
    <property type="nucleotide sequence ID" value="NZ_CP025989.1"/>
</dbReference>
<organism evidence="2 3">
    <name type="scientific">Candidatus Fokinia solitaria</name>
    <dbReference type="NCBI Taxonomy" id="1802984"/>
    <lineage>
        <taxon>Bacteria</taxon>
        <taxon>Pseudomonadati</taxon>
        <taxon>Pseudomonadota</taxon>
        <taxon>Alphaproteobacteria</taxon>
        <taxon>Rickettsiales</taxon>
        <taxon>Candidatus Midichloriaceae</taxon>
        <taxon>Candidatus Fokinia</taxon>
    </lineage>
</organism>
<dbReference type="AlphaFoldDB" id="A0A2U8BSX1"/>
<gene>
    <name evidence="2" type="ORF">Fsol_00583</name>
</gene>
<name>A0A2U8BSX1_9RICK</name>
<reference evidence="2 3" key="1">
    <citation type="journal article" date="2018" name="Genome Biol. Evol.">
        <title>The Genome Sequence of "Candidatus Fokinia solitaria": Insights on Reductive Evolution in Rickettsiales.</title>
        <authorList>
            <person name="Floriano A.M."/>
            <person name="Castelli M."/>
            <person name="Krenek S."/>
            <person name="Berendonk T.U."/>
            <person name="Bazzocchi C."/>
            <person name="Petroni G."/>
            <person name="Sassera D."/>
        </authorList>
    </citation>
    <scope>NUCLEOTIDE SEQUENCE [LARGE SCALE GENOMIC DNA]</scope>
    <source>
        <strain evidence="2">Rio ETE_ALG 3VII</strain>
    </source>
</reference>
<evidence type="ECO:0000313" key="2">
    <source>
        <dbReference type="EMBL" id="AWD33370.1"/>
    </source>
</evidence>
<sequence>MQQSSQNQDLISKYHKEIKFCQQQAIFQQKQVEFCQQQIQFYQEQISLQQRVVKDYKLQIDSAEQQMQDLHSHMQMLQEQTLQQQLTTYSDVYLRVVQFYMFFIRDAEYQNAYAINSYFESACNVISPALYQPYMLQELPDYVDRIRASYDLDDNEELVLFNEYTVLLHQIQDTVSSYEDESAVRQYAVAMYVFFRAACDFTDEEQRLPEEMLETIRGFRSEQNMTQILQQQIQQNDVQLLPIEPQQQLIMLQQLEPSYQQEVSSKQQKLSEDQQQLSEYQQRLSEYQQELSERRERVSQFQQRLSEYQQEQEIILQQQALQQQEGDANQDEIPVQCGFAADIENISDHNSIHDEI</sequence>
<dbReference type="KEGG" id="fso:Fsol_00583"/>